<feature type="region of interest" description="Disordered" evidence="1">
    <location>
        <begin position="1201"/>
        <end position="1321"/>
    </location>
</feature>
<dbReference type="EMBL" id="JBAHYK010002350">
    <property type="protein sequence ID" value="KAL0565249.1"/>
    <property type="molecule type" value="Genomic_DNA"/>
</dbReference>
<evidence type="ECO:0000256" key="1">
    <source>
        <dbReference type="SAM" id="MobiDB-lite"/>
    </source>
</evidence>
<feature type="region of interest" description="Disordered" evidence="1">
    <location>
        <begin position="79"/>
        <end position="100"/>
    </location>
</feature>
<keyword evidence="3" id="KW-1185">Reference proteome</keyword>
<feature type="region of interest" description="Disordered" evidence="1">
    <location>
        <begin position="1347"/>
        <end position="1383"/>
    </location>
</feature>
<feature type="compositionally biased region" description="Polar residues" evidence="1">
    <location>
        <begin position="1233"/>
        <end position="1244"/>
    </location>
</feature>
<evidence type="ECO:0000313" key="3">
    <source>
        <dbReference type="Proteomes" id="UP001465976"/>
    </source>
</evidence>
<sequence length="1383" mass="156475">FNDVDDNEQALNDAIDQTLERFPWEEIERGRLELQRSEEELRAEDLAEAAKRWHLGPDNVDSDDEEQECEIEPQIHLAEDPEQSDDETEAFGRKRMRTSAPEQDKQWFPWADKLGCTLDLLMHLPRSVFSERQLELFNWLLSINGIDGVPSLKSTKESHRNLQELYGIQTFKYKGAFGHIYFVNSLADILALEMCNPKVRPKLHFYPEDRGNLPFSEARQGEKWLNQIPDEELTPMVRLRRGGEDQDYYIFEPAMLRDGTIWMPHRWLRKDNKFVGRCWGMQEVTAADGTSSWRVNKNEHRLVSEDELVRSFPKLKGEAGRGFSFNTEVTVITEYYEPWSGTIEKWTLTDPAVGNPWRVRAKGRRCLAFPIWLYCDDTSGNTSKKWNEHNSYLFTAAGLDRSEISKEYNVHFLCTSNCAPPLEMLDGIADQLCDAQEHGIWTWDSEYDEPTLLVPFALSLLGDNPMQSEFACHIGLRGKFFCRVCQVKGKDSADGREEVRGDSDEDSDEDDPDNGNDAASATSTGSKTGRKRKRYVETPEAMAFRVKNFVTPGPPREKETTIKVLEQHLQEAKTVGSETRCRAQRTASGIKDTYQMYFVDRLVNSYKYRRGVPSRQSALDNAIETLPERTTSSVWRLRGLNPHSDTPVEVLHVVLLGFVKYLWRDVIKNQLKDKVDKKTTLSARLSSVWVEGLGLDSLLAGNTLVNYYGSLTGGDFRKLAQVAPFVLHGLVSEESYNTWVALSKLIPLIWQPEIGDLESYLATLTQEIQNFLVLAAKWSIRWFNKPKFHILVHLPDHIRRYGPAILFATETFESFNAVIREKSVHSNRHAPSHDLAVAFAAGSRIQHFCSGGKFLQVSEIPELCTEEEQEEASNFEDFTRPQSQRVTHVQRYFRNHEPKAAHWRTVGAGPLAVVKHSMETVGRYLGLAPSTRDKMKARKDTCTFEKGIETTRFAQTETGRLFPELNLFSPQDRTSKRFRVAKEVFLHSGDRCSSSSAPILRRDKEKFSSASPFVIVRVTDSTPALNPPDAMALTPAGQTSLHVAHVKEILQYLGDRPAILAVNPDCILAQVYAVGREPSVSGMPRLVAADHYVVLDTKAFNVQHDCIRNDCQVKEVHFRRQERHITPIRKGAVVHEGDLHDIVLNTAQMRDAFYVQRFRIPTTLLDVEQTLMESVKKEVESRRPKNSRLNPLALCVPQIDTSQTAPEDPPLPSPNRPAQPDPPPFNLDPRTPANPSASSPSHLVQPQPPPSNQDSLATTNTPGIQPMTFSPHSPSVGLASDYGAGPGAVYSSHPHWPAPQPHFQHGYSGTPHPTTHPQPQMMPYPGWRAPVTRADHFICSSNGQEWIEQPQSGSRSGPVQRHAPRQPSSLRHSTIPEWDSGGM</sequence>
<organism evidence="2 3">
    <name type="scientific">Marasmius crinis-equi</name>
    <dbReference type="NCBI Taxonomy" id="585013"/>
    <lineage>
        <taxon>Eukaryota</taxon>
        <taxon>Fungi</taxon>
        <taxon>Dikarya</taxon>
        <taxon>Basidiomycota</taxon>
        <taxon>Agaricomycotina</taxon>
        <taxon>Agaricomycetes</taxon>
        <taxon>Agaricomycetidae</taxon>
        <taxon>Agaricales</taxon>
        <taxon>Marasmiineae</taxon>
        <taxon>Marasmiaceae</taxon>
        <taxon>Marasmius</taxon>
    </lineage>
</organism>
<proteinExistence type="predicted"/>
<feature type="compositionally biased region" description="Pro residues" evidence="1">
    <location>
        <begin position="1207"/>
        <end position="1226"/>
    </location>
</feature>
<dbReference type="PANTHER" id="PTHR31912">
    <property type="entry name" value="IP13529P"/>
    <property type="match status" value="1"/>
</dbReference>
<feature type="region of interest" description="Disordered" evidence="1">
    <location>
        <begin position="493"/>
        <end position="535"/>
    </location>
</feature>
<feature type="compositionally biased region" description="Acidic residues" evidence="1">
    <location>
        <begin position="503"/>
        <end position="514"/>
    </location>
</feature>
<protein>
    <submittedName>
        <fullName evidence="2">Uncharacterized protein</fullName>
    </submittedName>
</protein>
<dbReference type="Proteomes" id="UP001465976">
    <property type="component" value="Unassembled WGS sequence"/>
</dbReference>
<reference evidence="2 3" key="1">
    <citation type="submission" date="2024-02" db="EMBL/GenBank/DDBJ databases">
        <title>A draft genome for the cacao thread blight pathogen Marasmius crinis-equi.</title>
        <authorList>
            <person name="Cohen S.P."/>
            <person name="Baruah I.K."/>
            <person name="Amoako-Attah I."/>
            <person name="Bukari Y."/>
            <person name="Meinhardt L.W."/>
            <person name="Bailey B.A."/>
        </authorList>
    </citation>
    <scope>NUCLEOTIDE SEQUENCE [LARGE SCALE GENOMIC DNA]</scope>
    <source>
        <strain evidence="2 3">GH-76</strain>
    </source>
</reference>
<evidence type="ECO:0000313" key="2">
    <source>
        <dbReference type="EMBL" id="KAL0565249.1"/>
    </source>
</evidence>
<dbReference type="PANTHER" id="PTHR31912:SF34">
    <property type="entry name" value="NOTOCHORD-RELATED PROTEIN"/>
    <property type="match status" value="1"/>
</dbReference>
<feature type="compositionally biased region" description="Basic and acidic residues" evidence="1">
    <location>
        <begin position="493"/>
        <end position="502"/>
    </location>
</feature>
<gene>
    <name evidence="2" type="ORF">V5O48_016776</name>
</gene>
<comment type="caution">
    <text evidence="2">The sequence shown here is derived from an EMBL/GenBank/DDBJ whole genome shotgun (WGS) entry which is preliminary data.</text>
</comment>
<feature type="compositionally biased region" description="Acidic residues" evidence="1">
    <location>
        <begin position="80"/>
        <end position="89"/>
    </location>
</feature>
<name>A0ABR3EQV2_9AGAR</name>
<feature type="compositionally biased region" description="Polar residues" evidence="1">
    <location>
        <begin position="1347"/>
        <end position="1357"/>
    </location>
</feature>
<feature type="compositionally biased region" description="Polar residues" evidence="1">
    <location>
        <begin position="1252"/>
        <end position="1273"/>
    </location>
</feature>
<feature type="non-terminal residue" evidence="2">
    <location>
        <position position="1"/>
    </location>
</feature>
<accession>A0ABR3EQV2</accession>